<dbReference type="SUPFAM" id="SSF51695">
    <property type="entry name" value="PLC-like phosphodiesterases"/>
    <property type="match status" value="1"/>
</dbReference>
<evidence type="ECO:0000313" key="3">
    <source>
        <dbReference type="EMBL" id="MCV9385340.1"/>
    </source>
</evidence>
<name>A0ABT3CNL5_9BACT</name>
<dbReference type="PANTHER" id="PTHR46211:SF1">
    <property type="entry name" value="GLYCEROPHOSPHODIESTER PHOSPHODIESTERASE, CYTOPLASMIC"/>
    <property type="match status" value="1"/>
</dbReference>
<dbReference type="PANTHER" id="PTHR46211">
    <property type="entry name" value="GLYCEROPHOSPHORYL DIESTER PHOSPHODIESTERASE"/>
    <property type="match status" value="1"/>
</dbReference>
<dbReference type="InterPro" id="IPR017946">
    <property type="entry name" value="PLC-like_Pdiesterase_TIM-brl"/>
</dbReference>
<dbReference type="Proteomes" id="UP001300692">
    <property type="component" value="Unassembled WGS sequence"/>
</dbReference>
<evidence type="ECO:0000256" key="1">
    <source>
        <dbReference type="SAM" id="Phobius"/>
    </source>
</evidence>
<keyword evidence="4" id="KW-1185">Reference proteome</keyword>
<feature type="domain" description="GP-PDE" evidence="2">
    <location>
        <begin position="45"/>
        <end position="295"/>
    </location>
</feature>
<dbReference type="InterPro" id="IPR030395">
    <property type="entry name" value="GP_PDE_dom"/>
</dbReference>
<dbReference type="EMBL" id="JAOYOD010000001">
    <property type="protein sequence ID" value="MCV9385340.1"/>
    <property type="molecule type" value="Genomic_DNA"/>
</dbReference>
<organism evidence="3 4">
    <name type="scientific">Reichenbachiella ulvae</name>
    <dbReference type="NCBI Taxonomy" id="2980104"/>
    <lineage>
        <taxon>Bacteria</taxon>
        <taxon>Pseudomonadati</taxon>
        <taxon>Bacteroidota</taxon>
        <taxon>Cytophagia</taxon>
        <taxon>Cytophagales</taxon>
        <taxon>Reichenbachiellaceae</taxon>
        <taxon>Reichenbachiella</taxon>
    </lineage>
</organism>
<comment type="caution">
    <text evidence="3">The sequence shown here is derived from an EMBL/GenBank/DDBJ whole genome shotgun (WGS) entry which is preliminary data.</text>
</comment>
<evidence type="ECO:0000259" key="2">
    <source>
        <dbReference type="PROSITE" id="PS51704"/>
    </source>
</evidence>
<feature type="transmembrane region" description="Helical" evidence="1">
    <location>
        <begin position="6"/>
        <end position="23"/>
    </location>
</feature>
<accession>A0ABT3CNL5</accession>
<reference evidence="3 4" key="1">
    <citation type="submission" date="2022-10" db="EMBL/GenBank/DDBJ databases">
        <title>Comparative genomics and taxonomic characterization of three novel marine species of genus Reichenbachiella exhibiting antioxidant and polysaccharide degradation activities.</title>
        <authorList>
            <person name="Muhammad N."/>
            <person name="Lee Y.-J."/>
            <person name="Ko J."/>
            <person name="Kim S.-G."/>
        </authorList>
    </citation>
    <scope>NUCLEOTIDE SEQUENCE [LARGE SCALE GENOMIC DNA]</scope>
    <source>
        <strain evidence="3 4">ABR2-5</strain>
    </source>
</reference>
<proteinExistence type="predicted"/>
<keyword evidence="1" id="KW-1133">Transmembrane helix</keyword>
<sequence length="310" mass="36544">MNSRNFIWYALPMMLFLALMWLYEPWFYQRYIVSDDIEDIKKRNFKIVGHKGASGVAPENTLAAFQKAMDMGADMVEIDVHYTKDGEVVVFHDEDVDRTTNGTGKIHKFTLEEIKQLDAGSWFGDHEQYRGEKVPTLQETLELIHGKMECVIDIKSKGHEFYEGFAKRVIEIIDEYEAKDWAIVQAYDEAYLEEAYEADSTVQLKKIMMGEDETHLLAFYINAKSFTDHREKHEFYSTINPHYTTLSQRRLFRFKARGYKVFTYVVNEREDMIKMLNMGVDGIITDYPDRMVEIRKELEQLDKIRNQDEN</sequence>
<gene>
    <name evidence="3" type="ORF">N7U62_01625</name>
</gene>
<evidence type="ECO:0000313" key="4">
    <source>
        <dbReference type="Proteomes" id="UP001300692"/>
    </source>
</evidence>
<dbReference type="Gene3D" id="3.20.20.190">
    <property type="entry name" value="Phosphatidylinositol (PI) phosphodiesterase"/>
    <property type="match status" value="1"/>
</dbReference>
<dbReference type="PROSITE" id="PS51704">
    <property type="entry name" value="GP_PDE"/>
    <property type="match status" value="1"/>
</dbReference>
<keyword evidence="1" id="KW-0472">Membrane</keyword>
<dbReference type="RefSeq" id="WP_264136131.1">
    <property type="nucleotide sequence ID" value="NZ_JAOYOD010000001.1"/>
</dbReference>
<dbReference type="Pfam" id="PF03009">
    <property type="entry name" value="GDPD"/>
    <property type="match status" value="1"/>
</dbReference>
<protein>
    <submittedName>
        <fullName evidence="3">Glycerophosphodiester phosphodiesterase family protein</fullName>
    </submittedName>
</protein>
<keyword evidence="1" id="KW-0812">Transmembrane</keyword>